<proteinExistence type="predicted"/>
<sequence length="238" mass="27043">MVGPSSAHTVKQLTLVPTSRRPQTRPRSAGSARSPLSHCDRGRPILYNLAIHNLAITLPDLCRLQPIRRPSHEPAHHRARPGHLLRLLLPLDPTRRHLRPDTHLLQPGLPPPPRRRRLRLLRLRHRPAHLLRRGQGPQNRAPHLHLLYRLHLGLRPDPNSHRTDPASRALLRPSRRVVLGQFAVREGKAGAALYLDLHRAVRNRGHLRHDPAASAPRHDCHPPHRFPKPDVCQDRPGG</sequence>
<protein>
    <submittedName>
        <fullName evidence="1">Uncharacterized protein</fullName>
    </submittedName>
</protein>
<dbReference type="EMBL" id="JAMKPW020000033">
    <property type="protein sequence ID" value="KAK8201873.1"/>
    <property type="molecule type" value="Genomic_DNA"/>
</dbReference>
<dbReference type="Proteomes" id="UP001320706">
    <property type="component" value="Unassembled WGS sequence"/>
</dbReference>
<organism evidence="1 2">
    <name type="scientific">Zalaria obscura</name>
    <dbReference type="NCBI Taxonomy" id="2024903"/>
    <lineage>
        <taxon>Eukaryota</taxon>
        <taxon>Fungi</taxon>
        <taxon>Dikarya</taxon>
        <taxon>Ascomycota</taxon>
        <taxon>Pezizomycotina</taxon>
        <taxon>Dothideomycetes</taxon>
        <taxon>Dothideomycetidae</taxon>
        <taxon>Dothideales</taxon>
        <taxon>Zalariaceae</taxon>
        <taxon>Zalaria</taxon>
    </lineage>
</organism>
<gene>
    <name evidence="1" type="ORF">M8818_005397</name>
</gene>
<comment type="caution">
    <text evidence="1">The sequence shown here is derived from an EMBL/GenBank/DDBJ whole genome shotgun (WGS) entry which is preliminary data.</text>
</comment>
<accession>A0ACC3SC76</accession>
<reference evidence="1" key="1">
    <citation type="submission" date="2024-02" db="EMBL/GenBank/DDBJ databases">
        <title>Metagenome Assembled Genome of Zalaria obscura JY119.</title>
        <authorList>
            <person name="Vighnesh L."/>
            <person name="Jagadeeshwari U."/>
            <person name="Venkata Ramana C."/>
            <person name="Sasikala C."/>
        </authorList>
    </citation>
    <scope>NUCLEOTIDE SEQUENCE</scope>
    <source>
        <strain evidence="1">JY119</strain>
    </source>
</reference>
<keyword evidence="2" id="KW-1185">Reference proteome</keyword>
<evidence type="ECO:0000313" key="2">
    <source>
        <dbReference type="Proteomes" id="UP001320706"/>
    </source>
</evidence>
<evidence type="ECO:0000313" key="1">
    <source>
        <dbReference type="EMBL" id="KAK8201873.1"/>
    </source>
</evidence>
<name>A0ACC3SC76_9PEZI</name>